<dbReference type="InterPro" id="IPR008638">
    <property type="entry name" value="FhaB/CdiA-like_TPS"/>
</dbReference>
<dbReference type="Proteomes" id="UP000618445">
    <property type="component" value="Unassembled WGS sequence"/>
</dbReference>
<evidence type="ECO:0000313" key="4">
    <source>
        <dbReference type="Proteomes" id="UP000618445"/>
    </source>
</evidence>
<dbReference type="RefSeq" id="WP_190579545.1">
    <property type="nucleotide sequence ID" value="NZ_CAWPQU010000024.1"/>
</dbReference>
<dbReference type="InterPro" id="IPR012334">
    <property type="entry name" value="Pectin_lyas_fold"/>
</dbReference>
<feature type="domain" description="Filamentous haemagglutinin FhaB/tRNA nuclease CdiA-like TPS" evidence="2">
    <location>
        <begin position="32"/>
        <end position="143"/>
    </location>
</feature>
<proteinExistence type="predicted"/>
<evidence type="ECO:0000259" key="2">
    <source>
        <dbReference type="SMART" id="SM00912"/>
    </source>
</evidence>
<sequence>MKLATRYIYISGVFAVSYLSAIFSAVAQIVPDQTLPTNSTVTLDGLTHTINGGTANGVNLYHSFQDFSVPTNNTVHFNNAANIQNILTRVTGNSISNIDGIVSANGNANLFLLNPNGIAFGANAKLDIGGTFVGSTATSFKFSDGSEFSAANPQAPPLLTTNITLGLQYGTSNAGATISNRGNLSTGHDLILNADRLDLQGQLLAARDLTLQAQDITIRDIANNPFMAISGKELLLQGDQSVDIFALSNPNSGLWSGGNMLLRSQNPVIGDTHFYAGGNLNVENLNGTIGDLISPNDPVILASGNVTLGNYTGASLHILAGGSVTLNNVTINNTGAINTTINPNNAVLFNASRSYADLATFSLSDYQAIRNSDGSIQDVVPVQLPITINGSTQATLDVRAGIDWARLGGLPTSPIVSGAIPPTATYTNTPARANITVNGNIRVSQPSGLVLLTNQFMPNALQGKISTQEINTGTNIVGAKAGDIRVYGRGDIALNANLIAYSEPTFGNAGNGGSVAISSYSGNITMDSDLYTDSFTLSGNTSNGGKISFSSYSGNIILNEIYIESSSFAYSGNSANAGAVSLTTYSGDITITRPIWKSPSVSLALGSSGNGGDVSFATYSGDITIKDVRSFFGDTGTYLDSGTYSGARSSGNGGAFSLASNSGNISLINAPINSSTASYSLSNLEYAGNGGDISLATSSGNIMLDDLTLYSYSFAKSANSRNGGAISLYSGSGNIHLNNSTLSAYSLASLASSQNGGMVSISAPNGKITSALTSYILSFSISKLGANSGNGGEINLVAKSQISNLGLFTSSAFGQAGTVDINGLDDLAIANLQVITSKTVNFPKRAYDINDPNTFITTIFGSGQSGRSGDVVITGLRNLIFDNTLILSTTQGIYPAGNISIISPNFINFQNNSQILSNTNSIGNAGNININAGQGITFKDNSKVTAQTSSDGKAGNIDLRAGYSILFAAGTGLFANTTEGSTGDGGNITIDPQYVTLEDGATIAVGSLGSGLGGNISILANYLSLINGSSITASTANTNGGNIDLNVPSILLLRYASNITTTAGKASAGGNGGNINIKAGFIVGVKGENSDISANAFTGNGGNINITTNGIYGLEFRQQLSSSSDITASSQFGLQGNVLVTTPEIDPSRGLTTLPLNLADPSKQVNQSCAVGGKLSNHENRFTISGKGGLPKSPSDELSSIQPLVELAELVPSTAEWSARSANHSIPEQRQELVKKSSKSIVEANTIARDRHGRLRLIADSTPHSPAIPQISCKVISPLSAGK</sequence>
<keyword evidence="1" id="KW-0472">Membrane</keyword>
<organism evidence="3 4">
    <name type="scientific">Phormidium tenue FACHB-1050</name>
    <dbReference type="NCBI Taxonomy" id="2692857"/>
    <lineage>
        <taxon>Bacteria</taxon>
        <taxon>Bacillati</taxon>
        <taxon>Cyanobacteriota</taxon>
        <taxon>Cyanophyceae</taxon>
        <taxon>Oscillatoriophycideae</taxon>
        <taxon>Oscillatoriales</taxon>
        <taxon>Oscillatoriaceae</taxon>
        <taxon>Phormidium</taxon>
    </lineage>
</organism>
<dbReference type="Gene3D" id="2.160.20.10">
    <property type="entry name" value="Single-stranded right-handed beta-helix, Pectin lyase-like"/>
    <property type="match status" value="2"/>
</dbReference>
<gene>
    <name evidence="3" type="ORF">H6G05_16775</name>
</gene>
<dbReference type="NCBIfam" id="TIGR01901">
    <property type="entry name" value="adhes_NPXG"/>
    <property type="match status" value="1"/>
</dbReference>
<dbReference type="InterPro" id="IPR011050">
    <property type="entry name" value="Pectin_lyase_fold/virulence"/>
</dbReference>
<dbReference type="SUPFAM" id="SSF51126">
    <property type="entry name" value="Pectin lyase-like"/>
    <property type="match status" value="1"/>
</dbReference>
<feature type="transmembrane region" description="Helical" evidence="1">
    <location>
        <begin position="7"/>
        <end position="30"/>
    </location>
</feature>
<evidence type="ECO:0000256" key="1">
    <source>
        <dbReference type="SAM" id="Phobius"/>
    </source>
</evidence>
<keyword evidence="4" id="KW-1185">Reference proteome</keyword>
<evidence type="ECO:0000313" key="3">
    <source>
        <dbReference type="EMBL" id="MBD2318495.1"/>
    </source>
</evidence>
<reference evidence="3 4" key="1">
    <citation type="journal article" date="2020" name="ISME J.">
        <title>Comparative genomics reveals insights into cyanobacterial evolution and habitat adaptation.</title>
        <authorList>
            <person name="Chen M.Y."/>
            <person name="Teng W.K."/>
            <person name="Zhao L."/>
            <person name="Hu C.X."/>
            <person name="Zhou Y.K."/>
            <person name="Han B.P."/>
            <person name="Song L.R."/>
            <person name="Shu W.S."/>
        </authorList>
    </citation>
    <scope>NUCLEOTIDE SEQUENCE [LARGE SCALE GENOMIC DNA]</scope>
    <source>
        <strain evidence="3 4">FACHB-1050</strain>
    </source>
</reference>
<dbReference type="EMBL" id="JACJQY010000030">
    <property type="protein sequence ID" value="MBD2318495.1"/>
    <property type="molecule type" value="Genomic_DNA"/>
</dbReference>
<dbReference type="Pfam" id="PF05860">
    <property type="entry name" value="TPS"/>
    <property type="match status" value="1"/>
</dbReference>
<name>A0ABR8CEF5_9CYAN</name>
<protein>
    <submittedName>
        <fullName evidence="3">Filamentous hemagglutinin N-terminal domain-containing protein</fullName>
    </submittedName>
</protein>
<dbReference type="SMART" id="SM00912">
    <property type="entry name" value="Haemagg_act"/>
    <property type="match status" value="1"/>
</dbReference>
<keyword evidence="1" id="KW-0812">Transmembrane</keyword>
<accession>A0ABR8CEF5</accession>
<comment type="caution">
    <text evidence="3">The sequence shown here is derived from an EMBL/GenBank/DDBJ whole genome shotgun (WGS) entry which is preliminary data.</text>
</comment>
<keyword evidence="1" id="KW-1133">Transmembrane helix</keyword>